<feature type="transmembrane region" description="Helical" evidence="6">
    <location>
        <begin position="395"/>
        <end position="417"/>
    </location>
</feature>
<dbReference type="AlphaFoldDB" id="A0AAF1BKT0"/>
<feature type="transmembrane region" description="Helical" evidence="6">
    <location>
        <begin position="788"/>
        <end position="809"/>
    </location>
</feature>
<dbReference type="Proteomes" id="UP000827549">
    <property type="component" value="Chromosome 6"/>
</dbReference>
<feature type="transmembrane region" description="Helical" evidence="6">
    <location>
        <begin position="651"/>
        <end position="673"/>
    </location>
</feature>
<organism evidence="7 8">
    <name type="scientific">Vanrija pseudolonga</name>
    <dbReference type="NCBI Taxonomy" id="143232"/>
    <lineage>
        <taxon>Eukaryota</taxon>
        <taxon>Fungi</taxon>
        <taxon>Dikarya</taxon>
        <taxon>Basidiomycota</taxon>
        <taxon>Agaricomycotina</taxon>
        <taxon>Tremellomycetes</taxon>
        <taxon>Trichosporonales</taxon>
        <taxon>Trichosporonaceae</taxon>
        <taxon>Vanrija</taxon>
    </lineage>
</organism>
<feature type="compositionally biased region" description="Basic and acidic residues" evidence="5">
    <location>
        <begin position="533"/>
        <end position="545"/>
    </location>
</feature>
<keyword evidence="8" id="KW-1185">Reference proteome</keyword>
<keyword evidence="4 6" id="KW-0472">Membrane</keyword>
<dbReference type="InterPro" id="IPR011701">
    <property type="entry name" value="MFS"/>
</dbReference>
<name>A0AAF1BKT0_9TREE</name>
<feature type="region of interest" description="Disordered" evidence="5">
    <location>
        <begin position="526"/>
        <end position="560"/>
    </location>
</feature>
<proteinExistence type="predicted"/>
<dbReference type="PANTHER" id="PTHR23507:SF1">
    <property type="entry name" value="FI18259P1-RELATED"/>
    <property type="match status" value="1"/>
</dbReference>
<protein>
    <submittedName>
        <fullName evidence="7">Purtative membrane protein</fullName>
    </submittedName>
</protein>
<evidence type="ECO:0000256" key="1">
    <source>
        <dbReference type="ARBA" id="ARBA00004141"/>
    </source>
</evidence>
<evidence type="ECO:0000256" key="2">
    <source>
        <dbReference type="ARBA" id="ARBA00022692"/>
    </source>
</evidence>
<feature type="transmembrane region" description="Helical" evidence="6">
    <location>
        <begin position="423"/>
        <end position="448"/>
    </location>
</feature>
<gene>
    <name evidence="7" type="primary">YJL163C_2</name>
    <name evidence="7" type="ORF">LOC62_06G008535</name>
</gene>
<feature type="region of interest" description="Disordered" evidence="5">
    <location>
        <begin position="28"/>
        <end position="70"/>
    </location>
</feature>
<feature type="region of interest" description="Disordered" evidence="5">
    <location>
        <begin position="295"/>
        <end position="351"/>
    </location>
</feature>
<dbReference type="PANTHER" id="PTHR23507">
    <property type="entry name" value="ZGC:174356"/>
    <property type="match status" value="1"/>
</dbReference>
<dbReference type="GeneID" id="87811700"/>
<dbReference type="RefSeq" id="XP_062631057.1">
    <property type="nucleotide sequence ID" value="XM_062775073.1"/>
</dbReference>
<evidence type="ECO:0000256" key="5">
    <source>
        <dbReference type="SAM" id="MobiDB-lite"/>
    </source>
</evidence>
<evidence type="ECO:0000256" key="6">
    <source>
        <dbReference type="SAM" id="Phobius"/>
    </source>
</evidence>
<dbReference type="SUPFAM" id="SSF103473">
    <property type="entry name" value="MFS general substrate transporter"/>
    <property type="match status" value="2"/>
</dbReference>
<feature type="compositionally biased region" description="Polar residues" evidence="5">
    <location>
        <begin position="34"/>
        <end position="53"/>
    </location>
</feature>
<feature type="transmembrane region" description="Helical" evidence="6">
    <location>
        <begin position="489"/>
        <end position="511"/>
    </location>
</feature>
<reference evidence="7" key="1">
    <citation type="submission" date="2023-10" db="EMBL/GenBank/DDBJ databases">
        <authorList>
            <person name="Noh H."/>
        </authorList>
    </citation>
    <scope>NUCLEOTIDE SEQUENCE</scope>
    <source>
        <strain evidence="7">DUCC4014</strain>
    </source>
</reference>
<dbReference type="GO" id="GO:0016020">
    <property type="term" value="C:membrane"/>
    <property type="evidence" value="ECO:0007669"/>
    <property type="project" value="UniProtKB-SubCell"/>
</dbReference>
<keyword evidence="3 6" id="KW-1133">Transmembrane helix</keyword>
<dbReference type="EMBL" id="CP086719">
    <property type="protein sequence ID" value="WOO85031.1"/>
    <property type="molecule type" value="Genomic_DNA"/>
</dbReference>
<feature type="transmembrane region" description="Helical" evidence="6">
    <location>
        <begin position="612"/>
        <end position="631"/>
    </location>
</feature>
<dbReference type="Gene3D" id="1.20.1250.20">
    <property type="entry name" value="MFS general substrate transporter like domains"/>
    <property type="match status" value="1"/>
</dbReference>
<evidence type="ECO:0000256" key="3">
    <source>
        <dbReference type="ARBA" id="ARBA00022989"/>
    </source>
</evidence>
<keyword evidence="2 6" id="KW-0812">Transmembrane</keyword>
<feature type="compositionally biased region" description="Pro residues" evidence="5">
    <location>
        <begin position="730"/>
        <end position="745"/>
    </location>
</feature>
<feature type="transmembrane region" description="Helical" evidence="6">
    <location>
        <begin position="358"/>
        <end position="383"/>
    </location>
</feature>
<feature type="transmembrane region" description="Helical" evidence="6">
    <location>
        <begin position="851"/>
        <end position="874"/>
    </location>
</feature>
<feature type="transmembrane region" description="Helical" evidence="6">
    <location>
        <begin position="757"/>
        <end position="776"/>
    </location>
</feature>
<accession>A0AAF1BKT0</accession>
<evidence type="ECO:0000313" key="8">
    <source>
        <dbReference type="Proteomes" id="UP000827549"/>
    </source>
</evidence>
<evidence type="ECO:0000313" key="7">
    <source>
        <dbReference type="EMBL" id="WOO85031.1"/>
    </source>
</evidence>
<comment type="subcellular location">
    <subcellularLocation>
        <location evidence="1">Membrane</location>
        <topology evidence="1">Multi-pass membrane protein</topology>
    </subcellularLocation>
</comment>
<dbReference type="Pfam" id="PF07690">
    <property type="entry name" value="MFS_1"/>
    <property type="match status" value="1"/>
</dbReference>
<feature type="region of interest" description="Disordered" evidence="5">
    <location>
        <begin position="725"/>
        <end position="752"/>
    </location>
</feature>
<dbReference type="InterPro" id="IPR036259">
    <property type="entry name" value="MFS_trans_sf"/>
</dbReference>
<dbReference type="GO" id="GO:0022857">
    <property type="term" value="F:transmembrane transporter activity"/>
    <property type="evidence" value="ECO:0007669"/>
    <property type="project" value="InterPro"/>
</dbReference>
<evidence type="ECO:0000256" key="4">
    <source>
        <dbReference type="ARBA" id="ARBA00023136"/>
    </source>
</evidence>
<feature type="compositionally biased region" description="Pro residues" evidence="5">
    <location>
        <begin position="300"/>
        <end position="314"/>
    </location>
</feature>
<feature type="compositionally biased region" description="Pro residues" evidence="5">
    <location>
        <begin position="325"/>
        <end position="342"/>
    </location>
</feature>
<feature type="transmembrane region" description="Helical" evidence="6">
    <location>
        <begin position="821"/>
        <end position="845"/>
    </location>
</feature>
<feature type="transmembrane region" description="Helical" evidence="6">
    <location>
        <begin position="460"/>
        <end position="483"/>
    </location>
</feature>
<sequence>MTGTPAPPETGEGVDEFAQVLDTGLRAALHAASTPASRSNTPQGQGRTSSVIGSSRRHATPRGATGRSVSTVRRHLEVELIQLHPQQGLYVPSGDPLSLLGVEDGLAERAQIDRPLAQVGEDEESDGDEDDDGKVTVEYINGATPDDLASIASLPDGVDFDNLSAGSFARRKAWRRPDARWILFFGIGATLNLGITSSSRAELYLDFACLAHPPQTTSDGVSGHGFGLQGYGVSGLGDLGDWEYAGVSNASAVTTHHATTPVEPSPTLPGERVLSPGEKWFIDAQKDIYQWKNRKKTAPAPTPEPSQPADPTPDVPSGGDDRDIPTPPDPNLPPDLPPPFPHIDPAACKRDPGVQRAGAHLVMLLTVSTGLLSALTTGLWASVSDRIGRRKVQSVVQFGMFLNDVSLFTIASFPHLITHSYYLLLLGPILDGILGGYSTATATMYAYISDVTPDGSRASEFGWLATSLTAGSTIGPVLGSTLISTTGNILSPFHFSIVCQFILTILIRFLLPESLSREARSHLRKRANASHKAASEREAAERAWEDADDLDSSDDGSAWSRVSSVRGRTKRRLQGNLRRFARKLFAPLASLGVFLPQRVDGKVAHSRQAWSMTYIGVLIFLNSITMGVVPFKLQYALFAFQWGPSIVGPYLSFISLCRVITLVVLLPIALRYARWHIAERERRRVAATVPTVPTERTPLLANMIPGTAAFDDEIDIEEAIFGTYTRRPDPTPPPAPPPPPPPPPAEPKENSTRSPEIDYWLLRAGMLAELVGYSTLSTDVPPLQSRFVSGTAFITLGSAGIASANSLALNFLPNKAETGRLFGAIAVVHAVSGALISPIIFSKLFGATLRFYAPAVFALTAVALVLGQIVAAFIPSKPEKKPVDAEESGGARS</sequence>